<dbReference type="RefSeq" id="WP_277862953.1">
    <property type="nucleotide sequence ID" value="NZ_JARRAG010000002.1"/>
</dbReference>
<keyword evidence="2" id="KW-0812">Transmembrane</keyword>
<keyword evidence="2" id="KW-1133">Transmembrane helix</keyword>
<keyword evidence="2" id="KW-0472">Membrane</keyword>
<dbReference type="SUPFAM" id="SSF48371">
    <property type="entry name" value="ARM repeat"/>
    <property type="match status" value="1"/>
</dbReference>
<proteinExistence type="predicted"/>
<accession>A0ABT6FGG9</accession>
<dbReference type="EMBL" id="JARRAG010000002">
    <property type="protein sequence ID" value="MDG3006660.1"/>
    <property type="molecule type" value="Genomic_DNA"/>
</dbReference>
<keyword evidence="4" id="KW-1185">Reference proteome</keyword>
<dbReference type="Proteomes" id="UP001216907">
    <property type="component" value="Unassembled WGS sequence"/>
</dbReference>
<dbReference type="Pfam" id="PF13646">
    <property type="entry name" value="HEAT_2"/>
    <property type="match status" value="1"/>
</dbReference>
<feature type="compositionally biased region" description="Low complexity" evidence="1">
    <location>
        <begin position="388"/>
        <end position="397"/>
    </location>
</feature>
<sequence>MPQRGRAGLWITGGMAVVAAGAGLYWTATGRRTADGAKPAAGAAAYGESSTTAELVKGLRAGDVRALDVVQKRATPKADAPKVAATEEQATEILDTLTAIRAGFLQFTPPGRAAAAVTAASLLEKISVEPAPARFVDALRPIHDIYSAALADAEPEVRFVALGETRRFWPWIPGRTLTAIEERNIAEWKEAMHHPVVRCLASADVRTRAAAVYSLGFLLVDSAAAPAMAYLDDPAVEVRRQCVISFAGRPALLTEDLLLQRVHDSDGALRDAAFAALKLRGLNQEQISLGALMTSPRADQRASVVALVKDRTDIDPVVWLLRLTHDADETVRIHAVEALGARKAGDASVKRRIVEMAQSDASQEVRQAASKLMPSAEETTASLPPLPGSSLLNPKAN</sequence>
<comment type="caution">
    <text evidence="3">The sequence shown here is derived from an EMBL/GenBank/DDBJ whole genome shotgun (WGS) entry which is preliminary data.</text>
</comment>
<dbReference type="Gene3D" id="1.25.10.10">
    <property type="entry name" value="Leucine-rich Repeat Variant"/>
    <property type="match status" value="2"/>
</dbReference>
<evidence type="ECO:0000256" key="2">
    <source>
        <dbReference type="SAM" id="Phobius"/>
    </source>
</evidence>
<organism evidence="3 4">
    <name type="scientific">Paludisphaera mucosa</name>
    <dbReference type="NCBI Taxonomy" id="3030827"/>
    <lineage>
        <taxon>Bacteria</taxon>
        <taxon>Pseudomonadati</taxon>
        <taxon>Planctomycetota</taxon>
        <taxon>Planctomycetia</taxon>
        <taxon>Isosphaerales</taxon>
        <taxon>Isosphaeraceae</taxon>
        <taxon>Paludisphaera</taxon>
    </lineage>
</organism>
<dbReference type="InterPro" id="IPR011989">
    <property type="entry name" value="ARM-like"/>
</dbReference>
<gene>
    <name evidence="3" type="ORF">PZE19_23070</name>
</gene>
<evidence type="ECO:0000256" key="1">
    <source>
        <dbReference type="SAM" id="MobiDB-lite"/>
    </source>
</evidence>
<dbReference type="InterPro" id="IPR016024">
    <property type="entry name" value="ARM-type_fold"/>
</dbReference>
<feature type="region of interest" description="Disordered" evidence="1">
    <location>
        <begin position="360"/>
        <end position="397"/>
    </location>
</feature>
<feature type="transmembrane region" description="Helical" evidence="2">
    <location>
        <begin position="7"/>
        <end position="28"/>
    </location>
</feature>
<name>A0ABT6FGG9_9BACT</name>
<evidence type="ECO:0000313" key="4">
    <source>
        <dbReference type="Proteomes" id="UP001216907"/>
    </source>
</evidence>
<reference evidence="3 4" key="1">
    <citation type="submission" date="2023-03" db="EMBL/GenBank/DDBJ databases">
        <title>Paludisphaera mucosa sp. nov. a novel planctomycete from northern fen.</title>
        <authorList>
            <person name="Ivanova A."/>
        </authorList>
    </citation>
    <scope>NUCLEOTIDE SEQUENCE [LARGE SCALE GENOMIC DNA]</scope>
    <source>
        <strain evidence="3 4">Pla2</strain>
    </source>
</reference>
<protein>
    <submittedName>
        <fullName evidence="3">HEAT repeat domain-containing protein</fullName>
    </submittedName>
</protein>
<evidence type="ECO:0000313" key="3">
    <source>
        <dbReference type="EMBL" id="MDG3006660.1"/>
    </source>
</evidence>